<organism evidence="1 2">
    <name type="scientific">Aquitalea magnusonii</name>
    <dbReference type="NCBI Taxonomy" id="332411"/>
    <lineage>
        <taxon>Bacteria</taxon>
        <taxon>Pseudomonadati</taxon>
        <taxon>Pseudomonadota</taxon>
        <taxon>Betaproteobacteria</taxon>
        <taxon>Neisseriales</taxon>
        <taxon>Chromobacteriaceae</taxon>
        <taxon>Aquitalea</taxon>
    </lineage>
</organism>
<dbReference type="Pfam" id="PF05947">
    <property type="entry name" value="T6SS_TssF"/>
    <property type="match status" value="1"/>
</dbReference>
<dbReference type="PIRSF" id="PIRSF028304">
    <property type="entry name" value="UCP028304"/>
    <property type="match status" value="1"/>
</dbReference>
<dbReference type="PANTHER" id="PTHR35370:SF4">
    <property type="entry name" value="TYPE VI SECRETION SYSTEM BASEPLATE SUBUNIT TSSF"/>
    <property type="match status" value="1"/>
</dbReference>
<reference evidence="1 2" key="1">
    <citation type="submission" date="2018-05" db="EMBL/GenBank/DDBJ databases">
        <title>Genomic Encyclopedia of Type Strains, Phase IV (KMG-IV): sequencing the most valuable type-strain genomes for metagenomic binning, comparative biology and taxonomic classification.</title>
        <authorList>
            <person name="Goeker M."/>
        </authorList>
    </citation>
    <scope>NUCLEOTIDE SEQUENCE [LARGE SCALE GENOMIC DNA]</scope>
    <source>
        <strain evidence="1 2">DSM 25134</strain>
    </source>
</reference>
<dbReference type="PANTHER" id="PTHR35370">
    <property type="entry name" value="CYTOPLASMIC PROTEIN-RELATED-RELATED"/>
    <property type="match status" value="1"/>
</dbReference>
<proteinExistence type="predicted"/>
<comment type="caution">
    <text evidence="1">The sequence shown here is derived from an EMBL/GenBank/DDBJ whole genome shotgun (WGS) entry which is preliminary data.</text>
</comment>
<dbReference type="InterPro" id="IPR010272">
    <property type="entry name" value="T6SS_TssF"/>
</dbReference>
<accession>A0A318JIN0</accession>
<evidence type="ECO:0000313" key="1">
    <source>
        <dbReference type="EMBL" id="PXX48820.1"/>
    </source>
</evidence>
<dbReference type="EMBL" id="QJKC01000006">
    <property type="protein sequence ID" value="PXX48820.1"/>
    <property type="molecule type" value="Genomic_DNA"/>
</dbReference>
<dbReference type="Proteomes" id="UP000248395">
    <property type="component" value="Unassembled WGS sequence"/>
</dbReference>
<dbReference type="RefSeq" id="WP_059285733.1">
    <property type="nucleotide sequence ID" value="NZ_LNQU01000038.1"/>
</dbReference>
<protein>
    <submittedName>
        <fullName evidence="1">Type VI secretion system protein ImpG</fullName>
    </submittedName>
</protein>
<gene>
    <name evidence="1" type="ORF">DFR38_106197</name>
</gene>
<dbReference type="NCBIfam" id="TIGR03359">
    <property type="entry name" value="VI_chp_6"/>
    <property type="match status" value="1"/>
</dbReference>
<sequence length="587" mass="66484">MDDQTLHYFEAEMRYLRDAGKEFAQAHPDRAAQLNLDRVGDLDPMVERLLEGFAFLMGKLQQKLDDDLPELTENLVSLLWPHYLRMIPSLTVMSFQPATGVLQQAEHLASGTAVQSDPVGTAGIRCHYRTTRPLQLLPLQLQRAQLEEQDDGRQLIRLGFLLEAQANRESLDLSRLPLFLNADAPVAFALLHALTRPQVRLTLKPSGQETVIATDLSLRQTGFDPDDALWPRPATAHGGYPLLMEYFAFREKFLFIELQGIQTSQLPTDGRFDIEISLGSSFPPGLPFDQRAFQLNCVPAINLFEVETEPIHVDHLSTEYRVIPRLQDAAHVEVFSVDSVQAFDHHTGQRHAYLPFSSFRHRGGMLRHEAPERYYHSSQRQSASGRYDTWLMLGGHAWHQQNSLFSETLSLQVTGTNGMLPRKALRQTQLLTLLQDNPSVVAICNLLPPSLPCHPPREDRFQWRVLSHMASNYLSLLNTETLRGTLALYDWTHDELNRRRLQAIVDVSHQLVRKVERGCVMSGVEITITLDQAGFTGEGDLYLFATLLDHFLAGYADLNLFTRLRVLLQPTGQIFCGEDRACSRPPL</sequence>
<evidence type="ECO:0000313" key="2">
    <source>
        <dbReference type="Proteomes" id="UP000248395"/>
    </source>
</evidence>
<name>A0A318JIN0_9NEIS</name>
<dbReference type="AlphaFoldDB" id="A0A318JIN0"/>
<keyword evidence="2" id="KW-1185">Reference proteome</keyword>